<dbReference type="SMART" id="SM00421">
    <property type="entry name" value="HTH_LUXR"/>
    <property type="match status" value="1"/>
</dbReference>
<dbReference type="PANTHER" id="PTHR44688:SF16">
    <property type="entry name" value="DNA-BINDING TRANSCRIPTIONAL ACTIVATOR DEVR_DOSR"/>
    <property type="match status" value="1"/>
</dbReference>
<feature type="modified residue" description="4-aspartylphosphate" evidence="4">
    <location>
        <position position="54"/>
    </location>
</feature>
<dbReference type="PRINTS" id="PR00038">
    <property type="entry name" value="HTHLUXR"/>
</dbReference>
<evidence type="ECO:0000259" key="5">
    <source>
        <dbReference type="PROSITE" id="PS50043"/>
    </source>
</evidence>
<accession>A0A6M5YV77</accession>
<keyword evidence="2" id="KW-0238">DNA-binding</keyword>
<dbReference type="GO" id="GO:0006355">
    <property type="term" value="P:regulation of DNA-templated transcription"/>
    <property type="evidence" value="ECO:0007669"/>
    <property type="project" value="InterPro"/>
</dbReference>
<dbReference type="InterPro" id="IPR000792">
    <property type="entry name" value="Tscrpt_reg_LuxR_C"/>
</dbReference>
<organism evidence="7 8">
    <name type="scientific">Frigoriglobus tundricola</name>
    <dbReference type="NCBI Taxonomy" id="2774151"/>
    <lineage>
        <taxon>Bacteria</taxon>
        <taxon>Pseudomonadati</taxon>
        <taxon>Planctomycetota</taxon>
        <taxon>Planctomycetia</taxon>
        <taxon>Gemmatales</taxon>
        <taxon>Gemmataceae</taxon>
        <taxon>Frigoriglobus</taxon>
    </lineage>
</organism>
<dbReference type="PROSITE" id="PS50043">
    <property type="entry name" value="HTH_LUXR_2"/>
    <property type="match status" value="1"/>
</dbReference>
<dbReference type="Gene3D" id="1.10.10.10">
    <property type="entry name" value="Winged helix-like DNA-binding domain superfamily/Winged helix DNA-binding domain"/>
    <property type="match status" value="1"/>
</dbReference>
<dbReference type="InterPro" id="IPR016032">
    <property type="entry name" value="Sig_transdc_resp-reg_C-effctor"/>
</dbReference>
<dbReference type="RefSeq" id="WP_171472765.1">
    <property type="nucleotide sequence ID" value="NZ_CP053452.2"/>
</dbReference>
<dbReference type="InterPro" id="IPR001789">
    <property type="entry name" value="Sig_transdc_resp-reg_receiver"/>
</dbReference>
<dbReference type="Pfam" id="PF00072">
    <property type="entry name" value="Response_reg"/>
    <property type="match status" value="1"/>
</dbReference>
<gene>
    <name evidence="7" type="ORF">FTUN_4964</name>
</gene>
<keyword evidence="8" id="KW-1185">Reference proteome</keyword>
<dbReference type="InterPro" id="IPR011006">
    <property type="entry name" value="CheY-like_superfamily"/>
</dbReference>
<dbReference type="Pfam" id="PF00196">
    <property type="entry name" value="GerE"/>
    <property type="match status" value="1"/>
</dbReference>
<keyword evidence="4" id="KW-0597">Phosphoprotein</keyword>
<feature type="domain" description="HTH luxR-type" evidence="5">
    <location>
        <begin position="135"/>
        <end position="200"/>
    </location>
</feature>
<dbReference type="Proteomes" id="UP000503447">
    <property type="component" value="Chromosome"/>
</dbReference>
<dbReference type="CDD" id="cd06170">
    <property type="entry name" value="LuxR_C_like"/>
    <property type="match status" value="1"/>
</dbReference>
<dbReference type="Gene3D" id="3.40.50.2300">
    <property type="match status" value="1"/>
</dbReference>
<feature type="domain" description="Response regulatory" evidence="6">
    <location>
        <begin position="6"/>
        <end position="119"/>
    </location>
</feature>
<keyword evidence="1" id="KW-0805">Transcription regulation</keyword>
<evidence type="ECO:0000256" key="1">
    <source>
        <dbReference type="ARBA" id="ARBA00023015"/>
    </source>
</evidence>
<evidence type="ECO:0000256" key="3">
    <source>
        <dbReference type="ARBA" id="ARBA00023163"/>
    </source>
</evidence>
<dbReference type="SMART" id="SM00448">
    <property type="entry name" value="REC"/>
    <property type="match status" value="1"/>
</dbReference>
<protein>
    <submittedName>
        <fullName evidence="7">Nitrogen regulation protein NR(I)</fullName>
    </submittedName>
</protein>
<keyword evidence="3" id="KW-0804">Transcription</keyword>
<reference evidence="8" key="1">
    <citation type="submission" date="2020-05" db="EMBL/GenBank/DDBJ databases">
        <title>Frigoriglobus tundricola gen. nov., sp. nov., a psychrotolerant cellulolytic planctomycete of the family Gemmataceae with two divergent copies of 16S rRNA gene.</title>
        <authorList>
            <person name="Kulichevskaya I.S."/>
            <person name="Ivanova A.A."/>
            <person name="Naumoff D.G."/>
            <person name="Beletsky A.V."/>
            <person name="Rijpstra W.I.C."/>
            <person name="Sinninghe Damste J.S."/>
            <person name="Mardanov A.V."/>
            <person name="Ravin N.V."/>
            <person name="Dedysh S.N."/>
        </authorList>
    </citation>
    <scope>NUCLEOTIDE SEQUENCE [LARGE SCALE GENOMIC DNA]</scope>
    <source>
        <strain evidence="8">PL17</strain>
    </source>
</reference>
<dbReference type="AlphaFoldDB" id="A0A6M5YV77"/>
<evidence type="ECO:0000313" key="7">
    <source>
        <dbReference type="EMBL" id="QJW97390.1"/>
    </source>
</evidence>
<evidence type="ECO:0000256" key="2">
    <source>
        <dbReference type="ARBA" id="ARBA00023125"/>
    </source>
</evidence>
<dbReference type="GO" id="GO:0003677">
    <property type="term" value="F:DNA binding"/>
    <property type="evidence" value="ECO:0007669"/>
    <property type="project" value="UniProtKB-KW"/>
</dbReference>
<evidence type="ECO:0000256" key="4">
    <source>
        <dbReference type="PROSITE-ProRule" id="PRU00169"/>
    </source>
</evidence>
<dbReference type="EMBL" id="CP053452">
    <property type="protein sequence ID" value="QJW97390.1"/>
    <property type="molecule type" value="Genomic_DNA"/>
</dbReference>
<name>A0A6M5YV77_9BACT</name>
<dbReference type="SUPFAM" id="SSF46894">
    <property type="entry name" value="C-terminal effector domain of the bipartite response regulators"/>
    <property type="match status" value="1"/>
</dbReference>
<dbReference type="GO" id="GO:0000160">
    <property type="term" value="P:phosphorelay signal transduction system"/>
    <property type="evidence" value="ECO:0007669"/>
    <property type="project" value="InterPro"/>
</dbReference>
<dbReference type="InterPro" id="IPR036388">
    <property type="entry name" value="WH-like_DNA-bd_sf"/>
</dbReference>
<dbReference type="SUPFAM" id="SSF52172">
    <property type="entry name" value="CheY-like"/>
    <property type="match status" value="1"/>
</dbReference>
<sequence>MSAEPVIFVVDDDEAVGRALKSAGKLLGRPIRAFTSAAGFLAAYADEPGCLVLDVRMPGVTGLELQRKLADDGLTIPIVMISGHADVRIAVEAMTLGAVTLLEKPFRLDELLTHVRKALEKDAAARAARQSASDASARLAALTAKEREVLDLIATGKTNREMAEDLGLSVRAVEDRRARLMKKVNAGSVAELVKLLTEGVP</sequence>
<dbReference type="PROSITE" id="PS50110">
    <property type="entry name" value="RESPONSE_REGULATORY"/>
    <property type="match status" value="1"/>
</dbReference>
<proteinExistence type="predicted"/>
<evidence type="ECO:0000313" key="8">
    <source>
        <dbReference type="Proteomes" id="UP000503447"/>
    </source>
</evidence>
<evidence type="ECO:0000259" key="6">
    <source>
        <dbReference type="PROSITE" id="PS50110"/>
    </source>
</evidence>
<dbReference type="PANTHER" id="PTHR44688">
    <property type="entry name" value="DNA-BINDING TRANSCRIPTIONAL ACTIVATOR DEVR_DOSR"/>
    <property type="match status" value="1"/>
</dbReference>
<dbReference type="KEGG" id="ftj:FTUN_4964"/>